<dbReference type="Pfam" id="PF03780">
    <property type="entry name" value="Asp23"/>
    <property type="match status" value="1"/>
</dbReference>
<sequence>MEPVTDPLKPQKPLPVLATGDLSFAAGDDGRLTIAPTVVSKVAAIAAREVSGVHSLGLGSARAVTAVRDRIPGAQPTPPSGVSVEVGQTQAAIDIDLIVEYGAPITDIARQVRRQVISAVEQFTGLEVVEVNITVDDINLPSGAHDIEGPRLQ</sequence>
<evidence type="ECO:0000313" key="3">
    <source>
        <dbReference type="Proteomes" id="UP000237752"/>
    </source>
</evidence>
<gene>
    <name evidence="2" type="ORF">CLV47_102395</name>
</gene>
<keyword evidence="3" id="KW-1185">Reference proteome</keyword>
<dbReference type="PANTHER" id="PTHR34297">
    <property type="entry name" value="HYPOTHETICAL CYTOSOLIC PROTEIN-RELATED"/>
    <property type="match status" value="1"/>
</dbReference>
<accession>A0A2T1A574</accession>
<reference evidence="2 3" key="1">
    <citation type="submission" date="2018-03" db="EMBL/GenBank/DDBJ databases">
        <title>Genomic Encyclopedia of Archaeal and Bacterial Type Strains, Phase II (KMG-II): from individual species to whole genera.</title>
        <authorList>
            <person name="Goeker M."/>
        </authorList>
    </citation>
    <scope>NUCLEOTIDE SEQUENCE [LARGE SCALE GENOMIC DNA]</scope>
    <source>
        <strain evidence="2 3">DSM 100065</strain>
    </source>
</reference>
<dbReference type="Proteomes" id="UP000237752">
    <property type="component" value="Unassembled WGS sequence"/>
</dbReference>
<comment type="caution">
    <text evidence="2">The sequence shown here is derived from an EMBL/GenBank/DDBJ whole genome shotgun (WGS) entry which is preliminary data.</text>
</comment>
<dbReference type="OrthoDB" id="9808942at2"/>
<organism evidence="2 3">
    <name type="scientific">Antricoccus suffuscus</name>
    <dbReference type="NCBI Taxonomy" id="1629062"/>
    <lineage>
        <taxon>Bacteria</taxon>
        <taxon>Bacillati</taxon>
        <taxon>Actinomycetota</taxon>
        <taxon>Actinomycetes</taxon>
        <taxon>Geodermatophilales</taxon>
        <taxon>Antricoccaceae</taxon>
        <taxon>Antricoccus</taxon>
    </lineage>
</organism>
<protein>
    <submittedName>
        <fullName evidence="2">Putative alkaline shock family protein YloU</fullName>
    </submittedName>
</protein>
<dbReference type="InterPro" id="IPR005531">
    <property type="entry name" value="Asp23"/>
</dbReference>
<name>A0A2T1A574_9ACTN</name>
<evidence type="ECO:0000256" key="1">
    <source>
        <dbReference type="ARBA" id="ARBA00005721"/>
    </source>
</evidence>
<dbReference type="AlphaFoldDB" id="A0A2T1A574"/>
<dbReference type="EMBL" id="PVUE01000002">
    <property type="protein sequence ID" value="PRZ43704.1"/>
    <property type="molecule type" value="Genomic_DNA"/>
</dbReference>
<comment type="similarity">
    <text evidence="1">Belongs to the asp23 family.</text>
</comment>
<proteinExistence type="inferred from homology"/>
<evidence type="ECO:0000313" key="2">
    <source>
        <dbReference type="EMBL" id="PRZ43704.1"/>
    </source>
</evidence>
<dbReference type="PANTHER" id="PTHR34297:SF3">
    <property type="entry name" value="ALKALINE SHOCK PROTEIN 23"/>
    <property type="match status" value="1"/>
</dbReference>